<dbReference type="Pfam" id="PF01826">
    <property type="entry name" value="TIL"/>
    <property type="match status" value="1"/>
</dbReference>
<dbReference type="InterPro" id="IPR002919">
    <property type="entry name" value="TIL_dom"/>
</dbReference>
<feature type="domain" description="TIL" evidence="3">
    <location>
        <begin position="148"/>
        <end position="203"/>
    </location>
</feature>
<feature type="compositionally biased region" description="Low complexity" evidence="1">
    <location>
        <begin position="50"/>
        <end position="60"/>
    </location>
</feature>
<dbReference type="EMBL" id="OU892282">
    <property type="protein sequence ID" value="CAG9769855.1"/>
    <property type="molecule type" value="Genomic_DNA"/>
</dbReference>
<dbReference type="Gene3D" id="2.10.25.10">
    <property type="entry name" value="Laminin"/>
    <property type="match status" value="1"/>
</dbReference>
<gene>
    <name evidence="4" type="ORF">CEUTPL_LOCUS10329</name>
</gene>
<feature type="compositionally biased region" description="Low complexity" evidence="1">
    <location>
        <begin position="23"/>
        <end position="37"/>
    </location>
</feature>
<dbReference type="InterPro" id="IPR036084">
    <property type="entry name" value="Ser_inhib-like_sf"/>
</dbReference>
<evidence type="ECO:0000313" key="5">
    <source>
        <dbReference type="Proteomes" id="UP001152799"/>
    </source>
</evidence>
<sequence>MLGLFYVLFLTGALTNCQTFPVTNNNNIDTSTTSSNEENTEKTIQDEETTTPQNTNTDFTSESYDLSGNETEIPGTTIIKSTENEDEITTESFIENSTEKYTGEAQDQTSNFETTKATTNIESSTNPLPTITINLPTITTITTKKDLCEENEVYSCLPWCPRTCNNPLSKLVCRPSRNSLCRRGCTCKNGFLYENTIRKCVKQCPVMQLL</sequence>
<evidence type="ECO:0000259" key="3">
    <source>
        <dbReference type="Pfam" id="PF01826"/>
    </source>
</evidence>
<dbReference type="AlphaFoldDB" id="A0A9N9MS32"/>
<keyword evidence="2" id="KW-0732">Signal</keyword>
<feature type="chain" id="PRO_5040162904" description="TIL domain-containing protein" evidence="2">
    <location>
        <begin position="20"/>
        <end position="210"/>
    </location>
</feature>
<proteinExistence type="predicted"/>
<reference evidence="4" key="1">
    <citation type="submission" date="2022-01" db="EMBL/GenBank/DDBJ databases">
        <authorList>
            <person name="King R."/>
        </authorList>
    </citation>
    <scope>NUCLEOTIDE SEQUENCE</scope>
</reference>
<accession>A0A9N9MS32</accession>
<dbReference type="CDD" id="cd19941">
    <property type="entry name" value="TIL"/>
    <property type="match status" value="1"/>
</dbReference>
<dbReference type="Proteomes" id="UP001152799">
    <property type="component" value="Chromosome 6"/>
</dbReference>
<evidence type="ECO:0000256" key="1">
    <source>
        <dbReference type="SAM" id="MobiDB-lite"/>
    </source>
</evidence>
<organism evidence="4 5">
    <name type="scientific">Ceutorhynchus assimilis</name>
    <name type="common">cabbage seed weevil</name>
    <dbReference type="NCBI Taxonomy" id="467358"/>
    <lineage>
        <taxon>Eukaryota</taxon>
        <taxon>Metazoa</taxon>
        <taxon>Ecdysozoa</taxon>
        <taxon>Arthropoda</taxon>
        <taxon>Hexapoda</taxon>
        <taxon>Insecta</taxon>
        <taxon>Pterygota</taxon>
        <taxon>Neoptera</taxon>
        <taxon>Endopterygota</taxon>
        <taxon>Coleoptera</taxon>
        <taxon>Polyphaga</taxon>
        <taxon>Cucujiformia</taxon>
        <taxon>Curculionidae</taxon>
        <taxon>Ceutorhynchinae</taxon>
        <taxon>Ceutorhynchus</taxon>
    </lineage>
</organism>
<evidence type="ECO:0000313" key="4">
    <source>
        <dbReference type="EMBL" id="CAG9769855.1"/>
    </source>
</evidence>
<dbReference type="SUPFAM" id="SSF57567">
    <property type="entry name" value="Serine protease inhibitors"/>
    <property type="match status" value="1"/>
</dbReference>
<feature type="signal peptide" evidence="2">
    <location>
        <begin position="1"/>
        <end position="19"/>
    </location>
</feature>
<name>A0A9N9MS32_9CUCU</name>
<keyword evidence="5" id="KW-1185">Reference proteome</keyword>
<evidence type="ECO:0000256" key="2">
    <source>
        <dbReference type="SAM" id="SignalP"/>
    </source>
</evidence>
<dbReference type="OrthoDB" id="6753992at2759"/>
<feature type="region of interest" description="Disordered" evidence="1">
    <location>
        <begin position="21"/>
        <end position="72"/>
    </location>
</feature>
<feature type="compositionally biased region" description="Polar residues" evidence="1">
    <location>
        <begin position="61"/>
        <end position="70"/>
    </location>
</feature>
<protein>
    <recommendedName>
        <fullName evidence="3">TIL domain-containing protein</fullName>
    </recommendedName>
</protein>